<reference evidence="4 5" key="1">
    <citation type="submission" date="2018-01" db="EMBL/GenBank/DDBJ databases">
        <title>Superficieibacter electus gen. nov., sp. nov., an extended-spectrum beta-lactamase possessing member of the Enterobacteriaceae family, isolated from intensive care unit surfaces.</title>
        <authorList>
            <person name="Potter R.F."/>
            <person name="D'Souza A.W."/>
        </authorList>
    </citation>
    <scope>NUCLEOTIDE SEQUENCE [LARGE SCALE GENOMIC DNA]</scope>
    <source>
        <strain evidence="3 5">BP-1</strain>
        <strain evidence="2 4">BP-2</strain>
    </source>
</reference>
<feature type="transmembrane region" description="Helical" evidence="1">
    <location>
        <begin position="53"/>
        <end position="72"/>
    </location>
</feature>
<dbReference type="AlphaFoldDB" id="A0A2P5GJV2"/>
<keyword evidence="4" id="KW-1185">Reference proteome</keyword>
<dbReference type="Proteomes" id="UP000237073">
    <property type="component" value="Unassembled WGS sequence"/>
</dbReference>
<feature type="transmembrane region" description="Helical" evidence="1">
    <location>
        <begin position="127"/>
        <end position="151"/>
    </location>
</feature>
<evidence type="ECO:0008006" key="6">
    <source>
        <dbReference type="Google" id="ProtNLM"/>
    </source>
</evidence>
<dbReference type="EMBL" id="PQGE01000023">
    <property type="protein sequence ID" value="POP41937.1"/>
    <property type="molecule type" value="Genomic_DNA"/>
</dbReference>
<dbReference type="InterPro" id="IPR009476">
    <property type="entry name" value="DUF1097"/>
</dbReference>
<feature type="transmembrane region" description="Helical" evidence="1">
    <location>
        <begin position="78"/>
        <end position="97"/>
    </location>
</feature>
<dbReference type="EMBL" id="PQGD01000021">
    <property type="protein sequence ID" value="POP44242.1"/>
    <property type="molecule type" value="Genomic_DNA"/>
</dbReference>
<organism evidence="3 5">
    <name type="scientific">Superficieibacter electus</name>
    <dbReference type="NCBI Taxonomy" id="2022662"/>
    <lineage>
        <taxon>Bacteria</taxon>
        <taxon>Pseudomonadati</taxon>
        <taxon>Pseudomonadota</taxon>
        <taxon>Gammaproteobacteria</taxon>
        <taxon>Enterobacterales</taxon>
        <taxon>Enterobacteriaceae</taxon>
        <taxon>Superficieibacter</taxon>
    </lineage>
</organism>
<protein>
    <recommendedName>
        <fullName evidence="6">DUF1097 domain-containing protein</fullName>
    </recommendedName>
</protein>
<sequence>MMRAMSTLLAIAITTGVLSGLWGWVAVSLGLLGWAGFLGCTAYFACPQGGLKGLAISASTLMSGIIWAQIIIHGSALAPHLEIIGYMMTGVVAFLMCIQAKQRLLSFVPGTFIGACATFAAQGDYQLVIPSVLLGLVFGYAMKNSGLWLAARANKKSRPLSVSE</sequence>
<accession>A0A2P5GJV2</accession>
<name>A0A2P5GJV2_9ENTR</name>
<keyword evidence="1" id="KW-0812">Transmembrane</keyword>
<dbReference type="Pfam" id="PF06496">
    <property type="entry name" value="DUF1097"/>
    <property type="match status" value="1"/>
</dbReference>
<dbReference type="Proteomes" id="UP000247005">
    <property type="component" value="Unassembled WGS sequence"/>
</dbReference>
<feature type="transmembrane region" description="Helical" evidence="1">
    <location>
        <begin position="29"/>
        <end position="46"/>
    </location>
</feature>
<evidence type="ECO:0000313" key="4">
    <source>
        <dbReference type="Proteomes" id="UP000237073"/>
    </source>
</evidence>
<evidence type="ECO:0000313" key="2">
    <source>
        <dbReference type="EMBL" id="POP41937.1"/>
    </source>
</evidence>
<comment type="caution">
    <text evidence="3">The sequence shown here is derived from an EMBL/GenBank/DDBJ whole genome shotgun (WGS) entry which is preliminary data.</text>
</comment>
<feature type="transmembrane region" description="Helical" evidence="1">
    <location>
        <begin position="104"/>
        <end position="121"/>
    </location>
</feature>
<evidence type="ECO:0000313" key="3">
    <source>
        <dbReference type="EMBL" id="POP44242.1"/>
    </source>
</evidence>
<gene>
    <name evidence="3" type="ORF">CHU32_22015</name>
    <name evidence="2" type="ORF">CHU33_21545</name>
</gene>
<evidence type="ECO:0000313" key="5">
    <source>
        <dbReference type="Proteomes" id="UP000247005"/>
    </source>
</evidence>
<keyword evidence="1" id="KW-1133">Transmembrane helix</keyword>
<proteinExistence type="predicted"/>
<keyword evidence="1" id="KW-0472">Membrane</keyword>
<evidence type="ECO:0000256" key="1">
    <source>
        <dbReference type="SAM" id="Phobius"/>
    </source>
</evidence>